<evidence type="ECO:0000256" key="11">
    <source>
        <dbReference type="ARBA" id="ARBA00023159"/>
    </source>
</evidence>
<dbReference type="PRINTS" id="PR00403">
    <property type="entry name" value="WWDOMAIN"/>
</dbReference>
<evidence type="ECO:0000256" key="14">
    <source>
        <dbReference type="ARBA" id="ARBA00038057"/>
    </source>
</evidence>
<keyword evidence="11" id="KW-0010">Activator</keyword>
<keyword evidence="4" id="KW-0796">Tight junction</keyword>
<keyword evidence="13" id="KW-0539">Nucleus</keyword>
<dbReference type="GO" id="GO:0005923">
    <property type="term" value="C:bicellular tight junction"/>
    <property type="evidence" value="ECO:0007669"/>
    <property type="project" value="UniProtKB-SubCell"/>
</dbReference>
<gene>
    <name evidence="16" type="ORF">BRAFLDRAFT_241197</name>
</gene>
<keyword evidence="6" id="KW-0678">Repressor</keyword>
<dbReference type="PROSITE" id="PS50020">
    <property type="entry name" value="WW_DOMAIN_2"/>
    <property type="match status" value="2"/>
</dbReference>
<evidence type="ECO:0000256" key="7">
    <source>
        <dbReference type="ARBA" id="ARBA00022553"/>
    </source>
</evidence>
<dbReference type="InParanoid" id="C3Z8B7"/>
<proteinExistence type="inferred from homology"/>
<evidence type="ECO:0000256" key="9">
    <source>
        <dbReference type="ARBA" id="ARBA00022949"/>
    </source>
</evidence>
<dbReference type="InterPro" id="IPR036020">
    <property type="entry name" value="WW_dom_sf"/>
</dbReference>
<evidence type="ECO:0000256" key="1">
    <source>
        <dbReference type="ARBA" id="ARBA00004123"/>
    </source>
</evidence>
<keyword evidence="10" id="KW-0805">Transcription regulation</keyword>
<evidence type="ECO:0000256" key="3">
    <source>
        <dbReference type="ARBA" id="ARBA00004496"/>
    </source>
</evidence>
<evidence type="ECO:0000259" key="15">
    <source>
        <dbReference type="PROSITE" id="PS50020"/>
    </source>
</evidence>
<dbReference type="Gene3D" id="2.20.70.10">
    <property type="match status" value="2"/>
</dbReference>
<dbReference type="PANTHER" id="PTHR17616">
    <property type="entry name" value="YES-ASSOCIATED PROTEIN YAP1 FAMILY MEMBER"/>
    <property type="match status" value="1"/>
</dbReference>
<dbReference type="AlphaFoldDB" id="C3Z8B7"/>
<feature type="domain" description="WW" evidence="15">
    <location>
        <begin position="5"/>
        <end position="38"/>
    </location>
</feature>
<dbReference type="SUPFAM" id="SSF51045">
    <property type="entry name" value="WW domain"/>
    <property type="match status" value="2"/>
</dbReference>
<feature type="domain" description="WW" evidence="15">
    <location>
        <begin position="49"/>
        <end position="82"/>
    </location>
</feature>
<accession>C3Z8B7</accession>
<name>C3Z8B7_BRAFL</name>
<evidence type="ECO:0000256" key="8">
    <source>
        <dbReference type="ARBA" id="ARBA00022737"/>
    </source>
</evidence>
<dbReference type="EMBL" id="GG666593">
    <property type="protein sequence ID" value="EEN51241.1"/>
    <property type="molecule type" value="Genomic_DNA"/>
</dbReference>
<evidence type="ECO:0000313" key="16">
    <source>
        <dbReference type="EMBL" id="EEN51241.1"/>
    </source>
</evidence>
<dbReference type="FunFam" id="2.20.70.10:FF:000019">
    <property type="entry name" value="Putative transcriptional coactivator YAP1"/>
    <property type="match status" value="1"/>
</dbReference>
<evidence type="ECO:0000256" key="2">
    <source>
        <dbReference type="ARBA" id="ARBA00004435"/>
    </source>
</evidence>
<reference evidence="16" key="1">
    <citation type="journal article" date="2008" name="Nature">
        <title>The amphioxus genome and the evolution of the chordate karyotype.</title>
        <authorList>
            <consortium name="US DOE Joint Genome Institute (JGI-PGF)"/>
            <person name="Putnam N.H."/>
            <person name="Butts T."/>
            <person name="Ferrier D.E.K."/>
            <person name="Furlong R.F."/>
            <person name="Hellsten U."/>
            <person name="Kawashima T."/>
            <person name="Robinson-Rechavi M."/>
            <person name="Shoguchi E."/>
            <person name="Terry A."/>
            <person name="Yu J.-K."/>
            <person name="Benito-Gutierrez E.L."/>
            <person name="Dubchak I."/>
            <person name="Garcia-Fernandez J."/>
            <person name="Gibson-Brown J.J."/>
            <person name="Grigoriev I.V."/>
            <person name="Horton A.C."/>
            <person name="de Jong P.J."/>
            <person name="Jurka J."/>
            <person name="Kapitonov V.V."/>
            <person name="Kohara Y."/>
            <person name="Kuroki Y."/>
            <person name="Lindquist E."/>
            <person name="Lucas S."/>
            <person name="Osoegawa K."/>
            <person name="Pennacchio L.A."/>
            <person name="Salamov A.A."/>
            <person name="Satou Y."/>
            <person name="Sauka-Spengler T."/>
            <person name="Schmutz J."/>
            <person name="Shin-I T."/>
            <person name="Toyoda A."/>
            <person name="Bronner-Fraser M."/>
            <person name="Fujiyama A."/>
            <person name="Holland L.Z."/>
            <person name="Holland P.W.H."/>
            <person name="Satoh N."/>
            <person name="Rokhsar D.S."/>
        </authorList>
    </citation>
    <scope>NUCLEOTIDE SEQUENCE [LARGE SCALE GENOMIC DNA]</scope>
    <source>
        <strain evidence="16">S238N-H82</strain>
        <tissue evidence="16">Testes</tissue>
    </source>
</reference>
<dbReference type="InterPro" id="IPR051583">
    <property type="entry name" value="YAP1"/>
</dbReference>
<keyword evidence="9" id="KW-0965">Cell junction</keyword>
<dbReference type="GO" id="GO:0005634">
    <property type="term" value="C:nucleus"/>
    <property type="evidence" value="ECO:0007669"/>
    <property type="project" value="UniProtKB-SubCell"/>
</dbReference>
<keyword evidence="7" id="KW-0597">Phosphoprotein</keyword>
<comment type="similarity">
    <text evidence="14">Belongs to the YAP1 family.</text>
</comment>
<comment type="subcellular location">
    <subcellularLocation>
        <location evidence="2">Cell junction</location>
        <location evidence="2">Tight junction</location>
    </subcellularLocation>
    <subcellularLocation>
        <location evidence="3">Cytoplasm</location>
    </subcellularLocation>
    <subcellularLocation>
        <location evidence="1">Nucleus</location>
    </subcellularLocation>
</comment>
<keyword evidence="5" id="KW-0963">Cytoplasm</keyword>
<keyword evidence="8" id="KW-0677">Repeat</keyword>
<dbReference type="GO" id="GO:0005737">
    <property type="term" value="C:cytoplasm"/>
    <property type="evidence" value="ECO:0007669"/>
    <property type="project" value="UniProtKB-SubCell"/>
</dbReference>
<dbReference type="FunFam" id="2.20.70.10:FF:000012">
    <property type="entry name" value="transcriptional coactivator YAP1 isoform X2"/>
    <property type="match status" value="1"/>
</dbReference>
<dbReference type="CDD" id="cd00201">
    <property type="entry name" value="WW"/>
    <property type="match status" value="2"/>
</dbReference>
<dbReference type="PROSITE" id="PS01159">
    <property type="entry name" value="WW_DOMAIN_1"/>
    <property type="match status" value="2"/>
</dbReference>
<evidence type="ECO:0000256" key="12">
    <source>
        <dbReference type="ARBA" id="ARBA00023163"/>
    </source>
</evidence>
<evidence type="ECO:0000256" key="10">
    <source>
        <dbReference type="ARBA" id="ARBA00023015"/>
    </source>
</evidence>
<sequence>MDDLGPLPPGWEMAHTASGQRYYLNHNNQTTTWEDPRNVGTGLNNINNIPLPEGWEQATTPEGEIYFINHRTQTTTWLDPRLGTFH</sequence>
<evidence type="ECO:0000256" key="5">
    <source>
        <dbReference type="ARBA" id="ARBA00022490"/>
    </source>
</evidence>
<keyword evidence="12" id="KW-0804">Transcription</keyword>
<dbReference type="SMART" id="SM00456">
    <property type="entry name" value="WW"/>
    <property type="match status" value="2"/>
</dbReference>
<evidence type="ECO:0000256" key="6">
    <source>
        <dbReference type="ARBA" id="ARBA00022491"/>
    </source>
</evidence>
<organism>
    <name type="scientific">Branchiostoma floridae</name>
    <name type="common">Florida lancelet</name>
    <name type="synonym">Amphioxus</name>
    <dbReference type="NCBI Taxonomy" id="7739"/>
    <lineage>
        <taxon>Eukaryota</taxon>
        <taxon>Metazoa</taxon>
        <taxon>Chordata</taxon>
        <taxon>Cephalochordata</taxon>
        <taxon>Leptocardii</taxon>
        <taxon>Amphioxiformes</taxon>
        <taxon>Branchiostomatidae</taxon>
        <taxon>Branchiostoma</taxon>
    </lineage>
</organism>
<dbReference type="PANTHER" id="PTHR17616:SF8">
    <property type="entry name" value="TRANSCRIPTIONAL COACTIVATOR YORKIE"/>
    <property type="match status" value="1"/>
</dbReference>
<dbReference type="InterPro" id="IPR001202">
    <property type="entry name" value="WW_dom"/>
</dbReference>
<protein>
    <recommendedName>
        <fullName evidence="15">WW domain-containing protein</fullName>
    </recommendedName>
</protein>
<dbReference type="STRING" id="7739.C3Z8B7"/>
<evidence type="ECO:0000256" key="13">
    <source>
        <dbReference type="ARBA" id="ARBA00023242"/>
    </source>
</evidence>
<dbReference type="Pfam" id="PF00397">
    <property type="entry name" value="WW"/>
    <property type="match status" value="2"/>
</dbReference>
<evidence type="ECO:0000256" key="4">
    <source>
        <dbReference type="ARBA" id="ARBA00022427"/>
    </source>
</evidence>
<dbReference type="eggNOG" id="KOG0940">
    <property type="taxonomic scope" value="Eukaryota"/>
</dbReference>